<proteinExistence type="predicted"/>
<dbReference type="SUPFAM" id="SSF56672">
    <property type="entry name" value="DNA/RNA polymerases"/>
    <property type="match status" value="1"/>
</dbReference>
<dbReference type="Pfam" id="PF07727">
    <property type="entry name" value="RVT_2"/>
    <property type="match status" value="1"/>
</dbReference>
<dbReference type="AlphaFoldDB" id="A0A2N9H5I6"/>
<keyword evidence="2" id="KW-0472">Membrane</keyword>
<sequence length="1271" mass="140446">MRFFRFWKSSSDDQSGRQNRRNGGLWKQLQEKRGTAVLWRKIGAGEEQSSERETATSVLGVVFAFIRRPKVVEEIKFGPSSFEVVKISKHAWKEGFIKGTIPQLPLSVLNSVIVVCKLSLDLFSGKDLSATSLSVIVGLMNMIGCWFGAMPSCHGAGGLAGQYKFGVEPIPPPSSSSSSSTTSNTTLVPIENSRSPYYLNNGDNPGMTTSYCVLYQEIDWRQLLRHDRRSMTTAFSAKNKLGAMTWFYLGSQIACRGKFMLLCCMFTLPRRFGMIYNKDYSEGNGTSVVHVYTAKENSLRLCAQLSHGVNDDSNLPQLEGCCLVPTGFSYCRQYCSTFQYPKAYTASVLIDKCYKLHGYPPGFRSKGKSVAVVNQVSRSAVPNSDSTNNAQSIPTLAAMSVQCQQLLNMLTAQAQQVNLVSSKPNLDHSVFSDHFTVKPNFSSAQWVIDTGATDHMDLMHWRMIGMGKQQNGLYLLDLTSDSQHSAATTSHTTPNLQKYLTKFDPRAKACVFLGYPTGVKGYKLLDLATHKIFISRDVIFHENIFPFQNRTPIPDFSTFLHTSSSPISHFSLPSYNTTDIPLFSAVPSSAPVPFSSLPSVSSHTNTTDIPSMPIFSDLDHGSPSPLPLPSNDPVETETPCSSSSSPLRRSTRVHKAPTYLKDYHCQLAHCVGSTNSPSSASTGTCYPLSHSLSYDHLSPAHRGFALSVIAISEPTSFLQANQSPHWQEAMLTELAALEANNTWTLTPLPPGKHPIGCKWVYKVKLKADGSLERYKARLVAKGYTQQEGLDYSETFSPVAKFSTVRTLLAITSVKNWSLIQLDVNNAFLHGDLAEEVYMALPPGFPSKGENNLVCKLNKSLYGLKQASRQWFAKFSSTILKQGFVQSKSDYSLFTRVQGTVFMALLVYVDDILIASNDMPSVHALKDSLHAEFKLKDLGTLKYFLGLEVARSTKGSSLCQRKYALDILSDSGMLASKPVATPMEQNLKMSQSTGDLLDDPSIYRRLVGRLLYLTITRPNISYSVQKLSQFMSRPTNAHLTAANRVLRYIKGTSGQGLFFPSDCSLQLKAFSDSDWAGCPDTRRSITGYCVYLGDSLISWKSKKQHTVSRSSAEAEYRAMASVVCELMWLLPLLNELQSHHPKEALLFCDSQAAIHIAANPVYHERTKPIELDCHLILRKDSSRLSQNTSWTSLVKILNQFPVGVLGVLLLFAGIELAMACRDMNSKEESFVMLICTAISLVGSSAALGFLAGMLVHVLLRLRNLSKINPVVP</sequence>
<dbReference type="EMBL" id="OIVN01002885">
    <property type="protein sequence ID" value="SPD07165.1"/>
    <property type="molecule type" value="Genomic_DNA"/>
</dbReference>
<keyword evidence="2" id="KW-0812">Transmembrane</keyword>
<keyword evidence="2" id="KW-1133">Transmembrane helix</keyword>
<evidence type="ECO:0000259" key="4">
    <source>
        <dbReference type="Pfam" id="PF25597"/>
    </source>
</evidence>
<gene>
    <name evidence="5" type="ORF">FSB_LOCUS35047</name>
</gene>
<evidence type="ECO:0000256" key="2">
    <source>
        <dbReference type="SAM" id="Phobius"/>
    </source>
</evidence>
<feature type="region of interest" description="Disordered" evidence="1">
    <location>
        <begin position="620"/>
        <end position="652"/>
    </location>
</feature>
<dbReference type="PANTHER" id="PTHR11439">
    <property type="entry name" value="GAG-POL-RELATED RETROTRANSPOSON"/>
    <property type="match status" value="1"/>
</dbReference>
<evidence type="ECO:0000313" key="5">
    <source>
        <dbReference type="EMBL" id="SPD07165.1"/>
    </source>
</evidence>
<protein>
    <submittedName>
        <fullName evidence="5">Uncharacterized protein</fullName>
    </submittedName>
</protein>
<dbReference type="Pfam" id="PF25597">
    <property type="entry name" value="SH3_retrovirus"/>
    <property type="match status" value="1"/>
</dbReference>
<feature type="region of interest" description="Disordered" evidence="1">
    <location>
        <begin position="1"/>
        <end position="23"/>
    </location>
</feature>
<dbReference type="Pfam" id="PF16983">
    <property type="entry name" value="MFS_MOT1"/>
    <property type="match status" value="1"/>
</dbReference>
<name>A0A2N9H5I6_FAGSY</name>
<feature type="transmembrane region" description="Helical" evidence="2">
    <location>
        <begin position="1229"/>
        <end position="1258"/>
    </location>
</feature>
<dbReference type="InterPro" id="IPR031563">
    <property type="entry name" value="MOT1/MOT2"/>
</dbReference>
<dbReference type="CDD" id="cd09272">
    <property type="entry name" value="RNase_HI_RT_Ty1"/>
    <property type="match status" value="1"/>
</dbReference>
<dbReference type="InterPro" id="IPR043502">
    <property type="entry name" value="DNA/RNA_pol_sf"/>
</dbReference>
<feature type="domain" description="Retroviral polymerase SH3-like" evidence="4">
    <location>
        <begin position="498"/>
        <end position="550"/>
    </location>
</feature>
<dbReference type="InterPro" id="IPR057670">
    <property type="entry name" value="SH3_retrovirus"/>
</dbReference>
<organism evidence="5">
    <name type="scientific">Fagus sylvatica</name>
    <name type="common">Beechnut</name>
    <dbReference type="NCBI Taxonomy" id="28930"/>
    <lineage>
        <taxon>Eukaryota</taxon>
        <taxon>Viridiplantae</taxon>
        <taxon>Streptophyta</taxon>
        <taxon>Embryophyta</taxon>
        <taxon>Tracheophyta</taxon>
        <taxon>Spermatophyta</taxon>
        <taxon>Magnoliopsida</taxon>
        <taxon>eudicotyledons</taxon>
        <taxon>Gunneridae</taxon>
        <taxon>Pentapetalae</taxon>
        <taxon>rosids</taxon>
        <taxon>fabids</taxon>
        <taxon>Fagales</taxon>
        <taxon>Fagaceae</taxon>
        <taxon>Fagus</taxon>
    </lineage>
</organism>
<evidence type="ECO:0000259" key="3">
    <source>
        <dbReference type="Pfam" id="PF07727"/>
    </source>
</evidence>
<reference evidence="5" key="1">
    <citation type="submission" date="2018-02" db="EMBL/GenBank/DDBJ databases">
        <authorList>
            <person name="Cohen D.B."/>
            <person name="Kent A.D."/>
        </authorList>
    </citation>
    <scope>NUCLEOTIDE SEQUENCE</scope>
</reference>
<feature type="transmembrane region" description="Helical" evidence="2">
    <location>
        <begin position="1199"/>
        <end position="1217"/>
    </location>
</feature>
<evidence type="ECO:0000256" key="1">
    <source>
        <dbReference type="SAM" id="MobiDB-lite"/>
    </source>
</evidence>
<accession>A0A2N9H5I6</accession>
<dbReference type="InterPro" id="IPR013103">
    <property type="entry name" value="RVT_2"/>
</dbReference>
<feature type="domain" description="Reverse transcriptase Ty1/copia-type" evidence="3">
    <location>
        <begin position="740"/>
        <end position="983"/>
    </location>
</feature>
<dbReference type="PANTHER" id="PTHR11439:SF494">
    <property type="entry name" value="CYSTEINE-RICH RLK (RECEPTOR-LIKE PROTEIN KINASE) 8"/>
    <property type="match status" value="1"/>
</dbReference>
<dbReference type="GO" id="GO:0015098">
    <property type="term" value="F:molybdate ion transmembrane transporter activity"/>
    <property type="evidence" value="ECO:0007669"/>
    <property type="project" value="InterPro"/>
</dbReference>